<accession>A0A1I4DUK9</accession>
<dbReference type="RefSeq" id="WP_093522424.1">
    <property type="nucleotide sequence ID" value="NZ_FOSK01000012.1"/>
</dbReference>
<proteinExistence type="predicted"/>
<gene>
    <name evidence="1" type="ORF">SAMN04488518_112130</name>
</gene>
<dbReference type="Proteomes" id="UP000199598">
    <property type="component" value="Unassembled WGS sequence"/>
</dbReference>
<name>A0A1I4DUK9_9HYPH</name>
<dbReference type="EMBL" id="FOSK01000012">
    <property type="protein sequence ID" value="SFK95746.1"/>
    <property type="molecule type" value="Genomic_DNA"/>
</dbReference>
<keyword evidence="2" id="KW-1185">Reference proteome</keyword>
<comment type="caution">
    <text evidence="1">The sequence shown here is derived from an EMBL/GenBank/DDBJ whole genome shotgun (WGS) entry which is preliminary data.</text>
</comment>
<evidence type="ECO:0000313" key="2">
    <source>
        <dbReference type="Proteomes" id="UP000199598"/>
    </source>
</evidence>
<reference evidence="1 2" key="1">
    <citation type="submission" date="2016-10" db="EMBL/GenBank/DDBJ databases">
        <authorList>
            <person name="Varghese N."/>
            <person name="Submissions S."/>
        </authorList>
    </citation>
    <scope>NUCLEOTIDE SEQUENCE [LARGE SCALE GENOMIC DNA]</scope>
    <source>
        <strain evidence="1 2">DSM 16392</strain>
    </source>
</reference>
<organism evidence="1 2">
    <name type="scientific">Pseudovibrio ascidiaceicola</name>
    <dbReference type="NCBI Taxonomy" id="285279"/>
    <lineage>
        <taxon>Bacteria</taxon>
        <taxon>Pseudomonadati</taxon>
        <taxon>Pseudomonadota</taxon>
        <taxon>Alphaproteobacteria</taxon>
        <taxon>Hyphomicrobiales</taxon>
        <taxon>Stappiaceae</taxon>
        <taxon>Pseudovibrio</taxon>
    </lineage>
</organism>
<evidence type="ECO:0000313" key="1">
    <source>
        <dbReference type="EMBL" id="SFK95746.1"/>
    </source>
</evidence>
<protein>
    <submittedName>
        <fullName evidence="1">Uncharacterized protein</fullName>
    </submittedName>
</protein>
<sequence length="101" mass="11093">MCVKPSSSLLHDAELTEIGSCEAGGCNALETGAAPFACYSFRKFRIWADAPHVLLLDYLIEEQNRLQDQGHSAEAETLTQPIIAISDLLEAIRIREAQVYG</sequence>